<feature type="non-terminal residue" evidence="1">
    <location>
        <position position="1"/>
    </location>
</feature>
<sequence length="276" mass="31142">LAWESPRSGFQLKRVEIFISMNNKRSFVRSFSSTRKTRKLRSKRSVVSTTVLSADACDGTFRCNEAQEELKVIEDTVTDPASLDITRMKVFLKATLEARKASPSDELPFCFLSPDMLALEAELRFKSSLEDMEAKLCEVRQILNRGSFLDIDCYIRPKRATFSLIALEEPAVDTPFPGSFIIRMRDGEHKITCGMCCVHLTPRFSFECALILCLAVYFVLDLSCLYAFGQTLGLLQTVLVKSEVFESCLMSFNLKTLLKELKNAPSECTSTETNTN</sequence>
<dbReference type="EMBL" id="GEFM01007118">
    <property type="protein sequence ID" value="JAP68678.1"/>
    <property type="molecule type" value="mRNA"/>
</dbReference>
<reference evidence="1" key="1">
    <citation type="submission" date="2016-02" db="EMBL/GenBank/DDBJ databases">
        <title>RNAseq analyses of the midgut from blood- or serum-fed Ixodes ricinus ticks.</title>
        <authorList>
            <person name="Perner J."/>
            <person name="Provaznik J."/>
            <person name="Schrenkova J."/>
            <person name="Urbanova V."/>
            <person name="Ribeiro J.M."/>
            <person name="Kopacek P."/>
        </authorList>
    </citation>
    <scope>NUCLEOTIDE SEQUENCE</scope>
    <source>
        <tissue evidence="1">Gut</tissue>
    </source>
</reference>
<dbReference type="AlphaFoldDB" id="A0A131XR48"/>
<accession>A0A131XR48</accession>
<proteinExistence type="evidence at transcript level"/>
<protein>
    <submittedName>
        <fullName evidence="1">Uncharacterized protein</fullName>
    </submittedName>
</protein>
<organism evidence="1">
    <name type="scientific">Ixodes ricinus</name>
    <name type="common">Common tick</name>
    <name type="synonym">Acarus ricinus</name>
    <dbReference type="NCBI Taxonomy" id="34613"/>
    <lineage>
        <taxon>Eukaryota</taxon>
        <taxon>Metazoa</taxon>
        <taxon>Ecdysozoa</taxon>
        <taxon>Arthropoda</taxon>
        <taxon>Chelicerata</taxon>
        <taxon>Arachnida</taxon>
        <taxon>Acari</taxon>
        <taxon>Parasitiformes</taxon>
        <taxon>Ixodida</taxon>
        <taxon>Ixodoidea</taxon>
        <taxon>Ixodidae</taxon>
        <taxon>Ixodinae</taxon>
        <taxon>Ixodes</taxon>
    </lineage>
</organism>
<evidence type="ECO:0000313" key="1">
    <source>
        <dbReference type="EMBL" id="JAP68678.1"/>
    </source>
</evidence>
<name>A0A131XR48_IXORI</name>